<dbReference type="CDD" id="cd04301">
    <property type="entry name" value="NAT_SF"/>
    <property type="match status" value="1"/>
</dbReference>
<dbReference type="Proteomes" id="UP000177050">
    <property type="component" value="Unassembled WGS sequence"/>
</dbReference>
<evidence type="ECO:0000313" key="3">
    <source>
        <dbReference type="Proteomes" id="UP000177050"/>
    </source>
</evidence>
<dbReference type="InterPro" id="IPR000182">
    <property type="entry name" value="GNAT_dom"/>
</dbReference>
<reference evidence="2 3" key="1">
    <citation type="journal article" date="2016" name="Nat. Commun.">
        <title>Thousands of microbial genomes shed light on interconnected biogeochemical processes in an aquifer system.</title>
        <authorList>
            <person name="Anantharaman K."/>
            <person name="Brown C.T."/>
            <person name="Hug L.A."/>
            <person name="Sharon I."/>
            <person name="Castelle C.J."/>
            <person name="Probst A.J."/>
            <person name="Thomas B.C."/>
            <person name="Singh A."/>
            <person name="Wilkins M.J."/>
            <person name="Karaoz U."/>
            <person name="Brodie E.L."/>
            <person name="Williams K.H."/>
            <person name="Hubbard S.S."/>
            <person name="Banfield J.F."/>
        </authorList>
    </citation>
    <scope>NUCLEOTIDE SEQUENCE [LARGE SCALE GENOMIC DNA]</scope>
</reference>
<dbReference type="Gene3D" id="3.40.630.30">
    <property type="match status" value="1"/>
</dbReference>
<dbReference type="EMBL" id="MGBR01000001">
    <property type="protein sequence ID" value="OGK73282.1"/>
    <property type="molecule type" value="Genomic_DNA"/>
</dbReference>
<evidence type="ECO:0000313" key="2">
    <source>
        <dbReference type="EMBL" id="OGK73282.1"/>
    </source>
</evidence>
<accession>A0A1F7KZG9</accession>
<feature type="domain" description="N-acetyltransferase" evidence="1">
    <location>
        <begin position="2"/>
        <end position="141"/>
    </location>
</feature>
<organism evidence="2 3">
    <name type="scientific">Candidatus Roizmanbacteria bacterium RIFOXYD1_FULL_38_12</name>
    <dbReference type="NCBI Taxonomy" id="1802093"/>
    <lineage>
        <taxon>Bacteria</taxon>
        <taxon>Candidatus Roizmaniibacteriota</taxon>
    </lineage>
</organism>
<dbReference type="Pfam" id="PF00583">
    <property type="entry name" value="Acetyltransf_1"/>
    <property type="match status" value="1"/>
</dbReference>
<dbReference type="GO" id="GO:0016747">
    <property type="term" value="F:acyltransferase activity, transferring groups other than amino-acyl groups"/>
    <property type="evidence" value="ECO:0007669"/>
    <property type="project" value="InterPro"/>
</dbReference>
<dbReference type="PROSITE" id="PS51186">
    <property type="entry name" value="GNAT"/>
    <property type="match status" value="1"/>
</dbReference>
<dbReference type="InterPro" id="IPR016181">
    <property type="entry name" value="Acyl_CoA_acyltransferase"/>
</dbReference>
<dbReference type="AlphaFoldDB" id="A0A1F7KZG9"/>
<name>A0A1F7KZG9_9BACT</name>
<proteinExistence type="predicted"/>
<evidence type="ECO:0000259" key="1">
    <source>
        <dbReference type="PROSITE" id="PS51186"/>
    </source>
</evidence>
<dbReference type="SUPFAM" id="SSF55729">
    <property type="entry name" value="Acyl-CoA N-acyltransferases (Nat)"/>
    <property type="match status" value="1"/>
</dbReference>
<protein>
    <recommendedName>
        <fullName evidence="1">N-acetyltransferase domain-containing protein</fullName>
    </recommendedName>
</protein>
<comment type="caution">
    <text evidence="2">The sequence shown here is derived from an EMBL/GenBank/DDBJ whole genome shotgun (WGS) entry which is preliminary data.</text>
</comment>
<gene>
    <name evidence="2" type="ORF">A3K52_00595</name>
</gene>
<sequence length="142" mass="16542">MDDFKLVSIDDEPSIEDKKIMREGMLAYHTSQGHVRNQEFFSVLIKDKEANTKGVVAVSFLWNGMHIHTLWIDESIRGKGWGRKLMSIVEEEAKKRNCNLAYTDTYSWQAPEFYEKLGYSLYAKLDDFPKGCSLSYFKKDLQ</sequence>